<evidence type="ECO:0000313" key="6">
    <source>
        <dbReference type="EMBL" id="KAG5181628.1"/>
    </source>
</evidence>
<dbReference type="Gene3D" id="1.20.5.2650">
    <property type="match status" value="1"/>
</dbReference>
<dbReference type="GO" id="GO:0003735">
    <property type="term" value="F:structural constituent of ribosome"/>
    <property type="evidence" value="ECO:0007669"/>
    <property type="project" value="InterPro"/>
</dbReference>
<dbReference type="OrthoDB" id="10260596at2759"/>
<dbReference type="GO" id="GO:0006412">
    <property type="term" value="P:translation"/>
    <property type="evidence" value="ECO:0007669"/>
    <property type="project" value="InterPro"/>
</dbReference>
<name>A0A836CDZ2_9STRA</name>
<dbReference type="GO" id="GO:1990904">
    <property type="term" value="C:ribonucleoprotein complex"/>
    <property type="evidence" value="ECO:0007669"/>
    <property type="project" value="UniProtKB-KW"/>
</dbReference>
<evidence type="ECO:0000256" key="1">
    <source>
        <dbReference type="ARBA" id="ARBA00009312"/>
    </source>
</evidence>
<dbReference type="InterPro" id="IPR014401">
    <property type="entry name" value="Ribosomal_eS6-like"/>
</dbReference>
<dbReference type="Pfam" id="PF01092">
    <property type="entry name" value="Ribosomal_S6e"/>
    <property type="match status" value="1"/>
</dbReference>
<dbReference type="InterPro" id="IPR018282">
    <property type="entry name" value="Ribosomal_eS6_CS"/>
</dbReference>
<organism evidence="6 7">
    <name type="scientific">Tribonema minus</name>
    <dbReference type="NCBI Taxonomy" id="303371"/>
    <lineage>
        <taxon>Eukaryota</taxon>
        <taxon>Sar</taxon>
        <taxon>Stramenopiles</taxon>
        <taxon>Ochrophyta</taxon>
        <taxon>PX clade</taxon>
        <taxon>Xanthophyceae</taxon>
        <taxon>Tribonematales</taxon>
        <taxon>Tribonemataceae</taxon>
        <taxon>Tribonema</taxon>
    </lineage>
</organism>
<comment type="similarity">
    <text evidence="1 4">Belongs to the eukaryotic ribosomal protein eS6 family.</text>
</comment>
<feature type="compositionally biased region" description="Basic residues" evidence="5">
    <location>
        <begin position="226"/>
        <end position="237"/>
    </location>
</feature>
<evidence type="ECO:0000256" key="3">
    <source>
        <dbReference type="ARBA" id="ARBA00023274"/>
    </source>
</evidence>
<keyword evidence="2 4" id="KW-0689">Ribosomal protein</keyword>
<feature type="region of interest" description="Disordered" evidence="5">
    <location>
        <begin position="219"/>
        <end position="243"/>
    </location>
</feature>
<dbReference type="PROSITE" id="PS00578">
    <property type="entry name" value="RIBOSOMAL_S6E"/>
    <property type="match status" value="1"/>
</dbReference>
<reference evidence="6" key="1">
    <citation type="submission" date="2021-02" db="EMBL/GenBank/DDBJ databases">
        <title>First Annotated Genome of the Yellow-green Alga Tribonema minus.</title>
        <authorList>
            <person name="Mahan K.M."/>
        </authorList>
    </citation>
    <scope>NUCLEOTIDE SEQUENCE</scope>
    <source>
        <strain evidence="6">UTEX B ZZ1240</strain>
    </source>
</reference>
<sequence length="243" mass="27630">MKLNIAFPTTGAQKFIECDDEKKLRALYDKRISQEVEGEALGEEFSGYVFRISGGNDKQGFPMKQGVLCNHRVRLLLSKGLSCYRPRRKGERKRKSVRGCIVGSDLAVLNLVIVKKGEGEVPGLTDVTVPRRLGPKRANKIRKLFNLSKEDDVRKYVIARKFEKKGKTVTKRPKIQRLITPAKLQRTRRRASLKKQAQVKSKADAAEYGRLYAQRMKEAKEARRSIISKRRSSRKASAKVETA</sequence>
<dbReference type="AlphaFoldDB" id="A0A836CDZ2"/>
<proteinExistence type="inferred from homology"/>
<keyword evidence="3 4" id="KW-0687">Ribonucleoprotein</keyword>
<dbReference type="PANTHER" id="PTHR11502">
    <property type="entry name" value="40S RIBOSOMAL PROTEIN S6"/>
    <property type="match status" value="1"/>
</dbReference>
<evidence type="ECO:0000256" key="5">
    <source>
        <dbReference type="SAM" id="MobiDB-lite"/>
    </source>
</evidence>
<dbReference type="GO" id="GO:0005840">
    <property type="term" value="C:ribosome"/>
    <property type="evidence" value="ECO:0007669"/>
    <property type="project" value="UniProtKB-KW"/>
</dbReference>
<dbReference type="EMBL" id="JAFCMP010000312">
    <property type="protein sequence ID" value="KAG5181628.1"/>
    <property type="molecule type" value="Genomic_DNA"/>
</dbReference>
<accession>A0A836CDZ2</accession>
<dbReference type="Proteomes" id="UP000664859">
    <property type="component" value="Unassembled WGS sequence"/>
</dbReference>
<dbReference type="InterPro" id="IPR001377">
    <property type="entry name" value="Ribosomal_eS6"/>
</dbReference>
<evidence type="ECO:0000313" key="7">
    <source>
        <dbReference type="Proteomes" id="UP000664859"/>
    </source>
</evidence>
<evidence type="ECO:0000256" key="4">
    <source>
        <dbReference type="PIRNR" id="PIRNR002129"/>
    </source>
</evidence>
<gene>
    <name evidence="6" type="ORF">JKP88DRAFT_270051</name>
</gene>
<comment type="caution">
    <text evidence="6">The sequence shown here is derived from an EMBL/GenBank/DDBJ whole genome shotgun (WGS) entry which is preliminary data.</text>
</comment>
<evidence type="ECO:0000256" key="2">
    <source>
        <dbReference type="ARBA" id="ARBA00022980"/>
    </source>
</evidence>
<dbReference type="PIRSF" id="PIRSF002129">
    <property type="entry name" value="Ribosom_S6_euk"/>
    <property type="match status" value="1"/>
</dbReference>
<protein>
    <recommendedName>
        <fullName evidence="4">40S ribosomal protein S6</fullName>
    </recommendedName>
</protein>
<dbReference type="SMART" id="SM01405">
    <property type="entry name" value="Ribosomal_S6e"/>
    <property type="match status" value="1"/>
</dbReference>
<keyword evidence="7" id="KW-1185">Reference proteome</keyword>